<accession>A0A8J4PKS4</accession>
<dbReference type="Gene3D" id="1.25.40.30">
    <property type="match status" value="1"/>
</dbReference>
<evidence type="ECO:0000313" key="2">
    <source>
        <dbReference type="EMBL" id="KAF2068828.1"/>
    </source>
</evidence>
<dbReference type="SMART" id="SM00256">
    <property type="entry name" value="FBOX"/>
    <property type="match status" value="1"/>
</dbReference>
<protein>
    <recommendedName>
        <fullName evidence="1">F-box domain-containing protein</fullName>
    </recommendedName>
</protein>
<dbReference type="Pfam" id="PF00646">
    <property type="entry name" value="F-box"/>
    <property type="match status" value="1"/>
</dbReference>
<dbReference type="PANTHER" id="PTHR39741">
    <property type="entry name" value="F-BOX DOMAIN CONTAINING PROTEIN, EXPRESSED"/>
    <property type="match status" value="1"/>
</dbReference>
<evidence type="ECO:0000313" key="3">
    <source>
        <dbReference type="Proteomes" id="UP000695562"/>
    </source>
</evidence>
<dbReference type="EMBL" id="AJWJ01000829">
    <property type="protein sequence ID" value="KAF2068828.1"/>
    <property type="molecule type" value="Genomic_DNA"/>
</dbReference>
<dbReference type="PANTHER" id="PTHR39741:SF2">
    <property type="entry name" value="F-BOX DOMAIN-CONTAINING PROTEIN"/>
    <property type="match status" value="1"/>
</dbReference>
<dbReference type="InterPro" id="IPR055336">
    <property type="entry name" value="At4g00755-like"/>
</dbReference>
<comment type="caution">
    <text evidence="2">The sequence shown here is derived from an EMBL/GenBank/DDBJ whole genome shotgun (WGS) entry which is preliminary data.</text>
</comment>
<proteinExistence type="predicted"/>
<dbReference type="InterPro" id="IPR012331">
    <property type="entry name" value="Clathrin_H-chain_linker"/>
</dbReference>
<dbReference type="OrthoDB" id="63379at2759"/>
<feature type="domain" description="F-box" evidence="1">
    <location>
        <begin position="104"/>
        <end position="150"/>
    </location>
</feature>
<dbReference type="Proteomes" id="UP000695562">
    <property type="component" value="Unassembled WGS sequence"/>
</dbReference>
<dbReference type="AlphaFoldDB" id="A0A8J4PKS4"/>
<dbReference type="InterPro" id="IPR001810">
    <property type="entry name" value="F-box_dom"/>
</dbReference>
<dbReference type="InterPro" id="IPR036047">
    <property type="entry name" value="F-box-like_dom_sf"/>
</dbReference>
<keyword evidence="3" id="KW-1185">Reference proteome</keyword>
<dbReference type="SUPFAM" id="SSF81383">
    <property type="entry name" value="F-box domain"/>
    <property type="match status" value="1"/>
</dbReference>
<evidence type="ECO:0000259" key="1">
    <source>
        <dbReference type="PROSITE" id="PS50181"/>
    </source>
</evidence>
<reference evidence="2" key="1">
    <citation type="submission" date="2020-01" db="EMBL/GenBank/DDBJ databases">
        <title>Development of genomics and gene disruption for Polysphondylium violaceum indicates a role for the polyketide synthase stlB in stalk morphogenesis.</title>
        <authorList>
            <person name="Narita B."/>
            <person name="Kawabe Y."/>
            <person name="Kin K."/>
            <person name="Saito T."/>
            <person name="Gibbs R."/>
            <person name="Kuspa A."/>
            <person name="Muzny D."/>
            <person name="Queller D."/>
            <person name="Richards S."/>
            <person name="Strassman J."/>
            <person name="Sucgang R."/>
            <person name="Worley K."/>
            <person name="Schaap P."/>
        </authorList>
    </citation>
    <scope>NUCLEOTIDE SEQUENCE</scope>
    <source>
        <strain evidence="2">QSvi11</strain>
    </source>
</reference>
<sequence length="716" mass="82567">MNHSKDLYLDDKLKTTTTTTTTTTTSTASNHSLDDINNNSIFIQQQHKQQLDNTSSNNNNIQSSPQLFLYTSFQKSTLLEEQQENNSNVLYNSTNIHNDNDKDIDLISELPFEVLKLVFSHLCVEELLKISFVSKLFKDISEDFDLWKPKCRIPSNSSSKLNKHRLEKTVYYTESDCGGDAESYISNECSNNNSNGLRMNRGVKFYTNDLSPYPESLELMDHSFVEKNSSMSLWKQFYFQLDSITLSNSFDLVSSAIESSSCDEASQSIHNTLIENTDDTKFWSSKGAKDINSDEHLIYKLEQPISIVSTIRVTVYKAYFQTGMPIYSPQFIRISVGFSSHDMHYQSELYPVKQIEEPQYFYIEPQLVIGGYVRVDLIGRTQTQPGDGLYYTVLKNFAVDGIPIGLLGTKKNLLALSMIDYYSKFRDPNTMVHYNNANSIDQSVIVSSDTKRNHLEILLHLKSIINEKYQRSHIKQMALKDVLKHIAEGQYQLAITTIFEKELRSSKLFSLVSKIKDTEAICFYYKQLYLSGLKFSSDETLFLAKEAIESGANNIYFYAQLMEENRLFTSDALGDYLLFSGHPLSSAEVFNRCLIPDKLIISLFISGNHIESFAVYNTFVPNINISPILDLLKSYSTYQTFLFIIKYIEFSRGWNIDIFEPQSLIEFLNLPTCIQDMDQILLYLKREYKNQNDYTVHRQPRDSKLSQFFQYLYKSE</sequence>
<organism evidence="2 3">
    <name type="scientific">Polysphondylium violaceum</name>
    <dbReference type="NCBI Taxonomy" id="133409"/>
    <lineage>
        <taxon>Eukaryota</taxon>
        <taxon>Amoebozoa</taxon>
        <taxon>Evosea</taxon>
        <taxon>Eumycetozoa</taxon>
        <taxon>Dictyostelia</taxon>
        <taxon>Dictyosteliales</taxon>
        <taxon>Dictyosteliaceae</taxon>
        <taxon>Polysphondylium</taxon>
    </lineage>
</organism>
<dbReference type="Gene3D" id="1.20.1280.50">
    <property type="match status" value="1"/>
</dbReference>
<gene>
    <name evidence="2" type="ORF">CYY_009850</name>
</gene>
<dbReference type="PROSITE" id="PS50181">
    <property type="entry name" value="FBOX"/>
    <property type="match status" value="1"/>
</dbReference>
<name>A0A8J4PKS4_9MYCE</name>